<gene>
    <name evidence="1" type="ORF">HGI30_15875</name>
</gene>
<sequence length="116" mass="13074">MYDPQWFIRTDAAGLVVRGFTTAFDQPQAGDILVSGQSGRHFNIPLTNDRGQPLYRITSGSMLARSQAELDEEWAARPVPKTQDQLRIEELERQLAQQSADQTAFMEFILESMGGR</sequence>
<dbReference type="Proteomes" id="UP000502136">
    <property type="component" value="Chromosome"/>
</dbReference>
<proteinExistence type="predicted"/>
<dbReference type="EMBL" id="CP051428">
    <property type="protein sequence ID" value="QJC52898.1"/>
    <property type="molecule type" value="Genomic_DNA"/>
</dbReference>
<organism evidence="1 2">
    <name type="scientific">Paenibacillus albicereus</name>
    <dbReference type="NCBI Taxonomy" id="2726185"/>
    <lineage>
        <taxon>Bacteria</taxon>
        <taxon>Bacillati</taxon>
        <taxon>Bacillota</taxon>
        <taxon>Bacilli</taxon>
        <taxon>Bacillales</taxon>
        <taxon>Paenibacillaceae</taxon>
        <taxon>Paenibacillus</taxon>
    </lineage>
</organism>
<dbReference type="AlphaFoldDB" id="A0A6H2H0M0"/>
<dbReference type="KEGG" id="palr:HGI30_15875"/>
<evidence type="ECO:0000313" key="2">
    <source>
        <dbReference type="Proteomes" id="UP000502136"/>
    </source>
</evidence>
<protein>
    <submittedName>
        <fullName evidence="1">Uncharacterized protein</fullName>
    </submittedName>
</protein>
<accession>A0A6H2H0M0</accession>
<keyword evidence="2" id="KW-1185">Reference proteome</keyword>
<dbReference type="RefSeq" id="WP_168908447.1">
    <property type="nucleotide sequence ID" value="NZ_CP051428.1"/>
</dbReference>
<evidence type="ECO:0000313" key="1">
    <source>
        <dbReference type="EMBL" id="QJC52898.1"/>
    </source>
</evidence>
<name>A0A6H2H0M0_9BACL</name>
<reference evidence="1 2" key="1">
    <citation type="submission" date="2020-04" db="EMBL/GenBank/DDBJ databases">
        <title>Novel Paenibacillus strain UniB2 isolated from commercial digestive syrup.</title>
        <authorList>
            <person name="Thorat V."/>
            <person name="Kirdat K."/>
            <person name="Tiwarekar B."/>
            <person name="Yadav A."/>
        </authorList>
    </citation>
    <scope>NUCLEOTIDE SEQUENCE [LARGE SCALE GENOMIC DNA]</scope>
    <source>
        <strain evidence="1 2">UniB2</strain>
    </source>
</reference>